<proteinExistence type="predicted"/>
<evidence type="ECO:0000313" key="1">
    <source>
        <dbReference type="EMBL" id="MBB4078499.1"/>
    </source>
</evidence>
<evidence type="ECO:0008006" key="3">
    <source>
        <dbReference type="Google" id="ProtNLM"/>
    </source>
</evidence>
<dbReference type="Gene3D" id="1.10.1200.10">
    <property type="entry name" value="ACP-like"/>
    <property type="match status" value="1"/>
</dbReference>
<protein>
    <recommendedName>
        <fullName evidence="3">Acyl carrier protein</fullName>
    </recommendedName>
</protein>
<comment type="caution">
    <text evidence="1">The sequence shown here is derived from an EMBL/GenBank/DDBJ whole genome shotgun (WGS) entry which is preliminary data.</text>
</comment>
<sequence>MTSFSTEANVARSASLMHNLSSELRLPGHRLHGFTRLREDLFLDTTDIKLLVAGLESKLEYYLTEEEAAQIETVGDLQHFFLR</sequence>
<organism evidence="1 2">
    <name type="scientific">Neolewinella aquimaris</name>
    <dbReference type="NCBI Taxonomy" id="1835722"/>
    <lineage>
        <taxon>Bacteria</taxon>
        <taxon>Pseudomonadati</taxon>
        <taxon>Bacteroidota</taxon>
        <taxon>Saprospiria</taxon>
        <taxon>Saprospirales</taxon>
        <taxon>Lewinellaceae</taxon>
        <taxon>Neolewinella</taxon>
    </lineage>
</organism>
<accession>A0A840E9L3</accession>
<name>A0A840E9L3_9BACT</name>
<keyword evidence="2" id="KW-1185">Reference proteome</keyword>
<dbReference type="EMBL" id="JACIFF010000002">
    <property type="protein sequence ID" value="MBB4078499.1"/>
    <property type="molecule type" value="Genomic_DNA"/>
</dbReference>
<reference evidence="1 2" key="1">
    <citation type="submission" date="2020-08" db="EMBL/GenBank/DDBJ databases">
        <title>Genomic Encyclopedia of Type Strains, Phase IV (KMG-IV): sequencing the most valuable type-strain genomes for metagenomic binning, comparative biology and taxonomic classification.</title>
        <authorList>
            <person name="Goeker M."/>
        </authorList>
    </citation>
    <scope>NUCLEOTIDE SEQUENCE [LARGE SCALE GENOMIC DNA]</scope>
    <source>
        <strain evidence="1 2">DSM 105137</strain>
    </source>
</reference>
<evidence type="ECO:0000313" key="2">
    <source>
        <dbReference type="Proteomes" id="UP000576209"/>
    </source>
</evidence>
<gene>
    <name evidence="1" type="ORF">GGR28_001112</name>
</gene>
<dbReference type="InterPro" id="IPR036736">
    <property type="entry name" value="ACP-like_sf"/>
</dbReference>
<dbReference type="AlphaFoldDB" id="A0A840E9L3"/>
<dbReference type="Proteomes" id="UP000576209">
    <property type="component" value="Unassembled WGS sequence"/>
</dbReference>
<dbReference type="RefSeq" id="WP_183494746.1">
    <property type="nucleotide sequence ID" value="NZ_JACIFF010000002.1"/>
</dbReference>